<protein>
    <submittedName>
        <fullName evidence="1">Uncharacterized protein</fullName>
    </submittedName>
</protein>
<name>A0A0A9C3F0_ARUDO</name>
<reference evidence="1" key="1">
    <citation type="submission" date="2014-09" db="EMBL/GenBank/DDBJ databases">
        <authorList>
            <person name="Magalhaes I.L.F."/>
            <person name="Oliveira U."/>
            <person name="Santos F.R."/>
            <person name="Vidigal T.H.D.A."/>
            <person name="Brescovit A.D."/>
            <person name="Santos A.J."/>
        </authorList>
    </citation>
    <scope>NUCLEOTIDE SEQUENCE</scope>
    <source>
        <tissue evidence="1">Shoot tissue taken approximately 20 cm above the soil surface</tissue>
    </source>
</reference>
<evidence type="ECO:0000313" key="1">
    <source>
        <dbReference type="EMBL" id="JAD70824.1"/>
    </source>
</evidence>
<dbReference type="EMBL" id="GBRH01227071">
    <property type="protein sequence ID" value="JAD70824.1"/>
    <property type="molecule type" value="Transcribed_RNA"/>
</dbReference>
<accession>A0A0A9C3F0</accession>
<reference evidence="1" key="2">
    <citation type="journal article" date="2015" name="Data Brief">
        <title>Shoot transcriptome of the giant reed, Arundo donax.</title>
        <authorList>
            <person name="Barrero R.A."/>
            <person name="Guerrero F.D."/>
            <person name="Moolhuijzen P."/>
            <person name="Goolsby J.A."/>
            <person name="Tidwell J."/>
            <person name="Bellgard S.E."/>
            <person name="Bellgard M.I."/>
        </authorList>
    </citation>
    <scope>NUCLEOTIDE SEQUENCE</scope>
    <source>
        <tissue evidence="1">Shoot tissue taken approximately 20 cm above the soil surface</tissue>
    </source>
</reference>
<proteinExistence type="predicted"/>
<sequence length="74" mass="8908">MTKMLNLQPHIFASKSQECLMIVIRRRGGFFPYNLLPTLQPKRRWTNQFEQRKAMLDRSTSMQRRACQTMTFLQ</sequence>
<dbReference type="AlphaFoldDB" id="A0A0A9C3F0"/>
<organism evidence="1">
    <name type="scientific">Arundo donax</name>
    <name type="common">Giant reed</name>
    <name type="synonym">Donax arundinaceus</name>
    <dbReference type="NCBI Taxonomy" id="35708"/>
    <lineage>
        <taxon>Eukaryota</taxon>
        <taxon>Viridiplantae</taxon>
        <taxon>Streptophyta</taxon>
        <taxon>Embryophyta</taxon>
        <taxon>Tracheophyta</taxon>
        <taxon>Spermatophyta</taxon>
        <taxon>Magnoliopsida</taxon>
        <taxon>Liliopsida</taxon>
        <taxon>Poales</taxon>
        <taxon>Poaceae</taxon>
        <taxon>PACMAD clade</taxon>
        <taxon>Arundinoideae</taxon>
        <taxon>Arundineae</taxon>
        <taxon>Arundo</taxon>
    </lineage>
</organism>